<accession>A0A6A6QYX2</accession>
<feature type="region of interest" description="Disordered" evidence="1">
    <location>
        <begin position="253"/>
        <end position="306"/>
    </location>
</feature>
<gene>
    <name evidence="3" type="ORF">BU16DRAFT_559187</name>
</gene>
<protein>
    <recommendedName>
        <fullName evidence="5">Tetraspanin Tsp3</fullName>
    </recommendedName>
</protein>
<evidence type="ECO:0000256" key="2">
    <source>
        <dbReference type="SAM" id="Phobius"/>
    </source>
</evidence>
<dbReference type="EMBL" id="MU004186">
    <property type="protein sequence ID" value="KAF2497439.1"/>
    <property type="molecule type" value="Genomic_DNA"/>
</dbReference>
<evidence type="ECO:0008006" key="5">
    <source>
        <dbReference type="Google" id="ProtNLM"/>
    </source>
</evidence>
<evidence type="ECO:0000313" key="4">
    <source>
        <dbReference type="Proteomes" id="UP000799750"/>
    </source>
</evidence>
<evidence type="ECO:0000256" key="1">
    <source>
        <dbReference type="SAM" id="MobiDB-lite"/>
    </source>
</evidence>
<sequence>MPYTRKELVTAGSIIYLVVITALASYATSRANHLALPIPRTLSGFTAALPLVSGLLIQVSHSLTSQHLKRQKSLISKSPPPPYIVIVNTVVLIYSSVLISLLGTHVAPASDLLCGLETRWKALRSAKNGHVIKEIQDALQCCGLMNTHDRAWPFPDKRHGIDACEVRYERTVGCIGPWKNEEQRLAGLLIGAVGFVVVWQLLIIVNPSLHRPSWLHRVLPRRLQITNGDEEQQNTADPRRAIDFLPASERYSDNPIIEASESGDGETAEVPQRSIEGQIAELFPNSTPNGGEQEHGGHIENEWASS</sequence>
<feature type="transmembrane region" description="Helical" evidence="2">
    <location>
        <begin position="7"/>
        <end position="27"/>
    </location>
</feature>
<keyword evidence="2" id="KW-0472">Membrane</keyword>
<evidence type="ECO:0000313" key="3">
    <source>
        <dbReference type="EMBL" id="KAF2497439.1"/>
    </source>
</evidence>
<organism evidence="3 4">
    <name type="scientific">Lophium mytilinum</name>
    <dbReference type="NCBI Taxonomy" id="390894"/>
    <lineage>
        <taxon>Eukaryota</taxon>
        <taxon>Fungi</taxon>
        <taxon>Dikarya</taxon>
        <taxon>Ascomycota</taxon>
        <taxon>Pezizomycotina</taxon>
        <taxon>Dothideomycetes</taxon>
        <taxon>Pleosporomycetidae</taxon>
        <taxon>Mytilinidiales</taxon>
        <taxon>Mytilinidiaceae</taxon>
        <taxon>Lophium</taxon>
    </lineage>
</organism>
<reference evidence="3" key="1">
    <citation type="journal article" date="2020" name="Stud. Mycol.">
        <title>101 Dothideomycetes genomes: a test case for predicting lifestyles and emergence of pathogens.</title>
        <authorList>
            <person name="Haridas S."/>
            <person name="Albert R."/>
            <person name="Binder M."/>
            <person name="Bloem J."/>
            <person name="Labutti K."/>
            <person name="Salamov A."/>
            <person name="Andreopoulos B."/>
            <person name="Baker S."/>
            <person name="Barry K."/>
            <person name="Bills G."/>
            <person name="Bluhm B."/>
            <person name="Cannon C."/>
            <person name="Castanera R."/>
            <person name="Culley D."/>
            <person name="Daum C."/>
            <person name="Ezra D."/>
            <person name="Gonzalez J."/>
            <person name="Henrissat B."/>
            <person name="Kuo A."/>
            <person name="Liang C."/>
            <person name="Lipzen A."/>
            <person name="Lutzoni F."/>
            <person name="Magnuson J."/>
            <person name="Mondo S."/>
            <person name="Nolan M."/>
            <person name="Ohm R."/>
            <person name="Pangilinan J."/>
            <person name="Park H.-J."/>
            <person name="Ramirez L."/>
            <person name="Alfaro M."/>
            <person name="Sun H."/>
            <person name="Tritt A."/>
            <person name="Yoshinaga Y."/>
            <person name="Zwiers L.-H."/>
            <person name="Turgeon B."/>
            <person name="Goodwin S."/>
            <person name="Spatafora J."/>
            <person name="Crous P."/>
            <person name="Grigoriev I."/>
        </authorList>
    </citation>
    <scope>NUCLEOTIDE SEQUENCE</scope>
    <source>
        <strain evidence="3">CBS 269.34</strain>
    </source>
</reference>
<proteinExistence type="predicted"/>
<feature type="transmembrane region" description="Helical" evidence="2">
    <location>
        <begin position="83"/>
        <end position="103"/>
    </location>
</feature>
<keyword evidence="2" id="KW-0812">Transmembrane</keyword>
<name>A0A6A6QYX2_9PEZI</name>
<feature type="transmembrane region" description="Helical" evidence="2">
    <location>
        <begin position="185"/>
        <end position="205"/>
    </location>
</feature>
<keyword evidence="4" id="KW-1185">Reference proteome</keyword>
<dbReference type="Proteomes" id="UP000799750">
    <property type="component" value="Unassembled WGS sequence"/>
</dbReference>
<feature type="transmembrane region" description="Helical" evidence="2">
    <location>
        <begin position="42"/>
        <end position="63"/>
    </location>
</feature>
<dbReference type="AlphaFoldDB" id="A0A6A6QYX2"/>
<keyword evidence="2" id="KW-1133">Transmembrane helix</keyword>
<feature type="compositionally biased region" description="Basic and acidic residues" evidence="1">
    <location>
        <begin position="292"/>
        <end position="306"/>
    </location>
</feature>
<dbReference type="OrthoDB" id="71600at2759"/>